<proteinExistence type="predicted"/>
<reference evidence="1" key="1">
    <citation type="submission" date="2019-03" db="EMBL/GenBank/DDBJ databases">
        <authorList>
            <person name="Mank J."/>
            <person name="Almeida P."/>
        </authorList>
    </citation>
    <scope>NUCLEOTIDE SEQUENCE</scope>
    <source>
        <strain evidence="1">78183</strain>
    </source>
</reference>
<accession>A0A6N2KEH2</accession>
<gene>
    <name evidence="1" type="ORF">SVIM_LOCUS65705</name>
</gene>
<sequence>MLFFRSLGAVGSLMIRVEKNELVAVSRTRFKASKNFQASKMCLPMQTKAVEGRPSTLDGQLKTYLTT</sequence>
<evidence type="ECO:0000313" key="1">
    <source>
        <dbReference type="EMBL" id="VFU26074.1"/>
    </source>
</evidence>
<dbReference type="AlphaFoldDB" id="A0A6N2KEH2"/>
<protein>
    <submittedName>
        <fullName evidence="1">Uncharacterized protein</fullName>
    </submittedName>
</protein>
<dbReference type="EMBL" id="CAADRP010000269">
    <property type="protein sequence ID" value="VFU26074.1"/>
    <property type="molecule type" value="Genomic_DNA"/>
</dbReference>
<name>A0A6N2KEH2_SALVM</name>
<organism evidence="1">
    <name type="scientific">Salix viminalis</name>
    <name type="common">Common osier</name>
    <name type="synonym">Basket willow</name>
    <dbReference type="NCBI Taxonomy" id="40686"/>
    <lineage>
        <taxon>Eukaryota</taxon>
        <taxon>Viridiplantae</taxon>
        <taxon>Streptophyta</taxon>
        <taxon>Embryophyta</taxon>
        <taxon>Tracheophyta</taxon>
        <taxon>Spermatophyta</taxon>
        <taxon>Magnoliopsida</taxon>
        <taxon>eudicotyledons</taxon>
        <taxon>Gunneridae</taxon>
        <taxon>Pentapetalae</taxon>
        <taxon>rosids</taxon>
        <taxon>fabids</taxon>
        <taxon>Malpighiales</taxon>
        <taxon>Salicaceae</taxon>
        <taxon>Saliceae</taxon>
        <taxon>Salix</taxon>
    </lineage>
</organism>